<dbReference type="AlphaFoldDB" id="A0A3E0W9K1"/>
<evidence type="ECO:0000256" key="1">
    <source>
        <dbReference type="SAM" id="Phobius"/>
    </source>
</evidence>
<reference evidence="2 3" key="1">
    <citation type="submission" date="2017-04" db="EMBL/GenBank/DDBJ databases">
        <title>Comparative genome analysis of Subtercola boreus.</title>
        <authorList>
            <person name="Cho Y.-J."/>
            <person name="Cho A."/>
            <person name="Kim O.-S."/>
            <person name="Lee J.-I."/>
        </authorList>
    </citation>
    <scope>NUCLEOTIDE SEQUENCE [LARGE SCALE GENOMIC DNA]</scope>
    <source>
        <strain evidence="2 3">P28004</strain>
    </source>
</reference>
<feature type="transmembrane region" description="Helical" evidence="1">
    <location>
        <begin position="12"/>
        <end position="33"/>
    </location>
</feature>
<keyword evidence="1" id="KW-0812">Transmembrane</keyword>
<keyword evidence="1" id="KW-1133">Transmembrane helix</keyword>
<proteinExistence type="predicted"/>
<feature type="transmembrane region" description="Helical" evidence="1">
    <location>
        <begin position="39"/>
        <end position="57"/>
    </location>
</feature>
<evidence type="ECO:0000313" key="3">
    <source>
        <dbReference type="Proteomes" id="UP000257080"/>
    </source>
</evidence>
<dbReference type="EMBL" id="NBXE01000035">
    <property type="protein sequence ID" value="RFA25098.1"/>
    <property type="molecule type" value="Genomic_DNA"/>
</dbReference>
<comment type="caution">
    <text evidence="2">The sequence shown here is derived from an EMBL/GenBank/DDBJ whole genome shotgun (WGS) entry which is preliminary data.</text>
</comment>
<accession>A0A3E0W9K1</accession>
<feature type="transmembrane region" description="Helical" evidence="1">
    <location>
        <begin position="64"/>
        <end position="85"/>
    </location>
</feature>
<organism evidence="2 3">
    <name type="scientific">Subtercola boreus</name>
    <dbReference type="NCBI Taxonomy" id="120213"/>
    <lineage>
        <taxon>Bacteria</taxon>
        <taxon>Bacillati</taxon>
        <taxon>Actinomycetota</taxon>
        <taxon>Actinomycetes</taxon>
        <taxon>Micrococcales</taxon>
        <taxon>Microbacteriaceae</taxon>
        <taxon>Subtercola</taxon>
    </lineage>
</organism>
<evidence type="ECO:0000313" key="2">
    <source>
        <dbReference type="EMBL" id="RFA25098.1"/>
    </source>
</evidence>
<sequence length="177" mass="18750">MPRAPLPFQQVGVIAVGMSLAVWWPAFTLGAWGEIFFDDLLTVWAAATAAFLVAALLPGARKRLGWTSLTLLVPTVVLLIELILPDSDDDLAAVVVALIAALAVVVGIPFMIWALAKVIWPEIGESIPARGKLLVLLTVFVIAVASFLLGANQSRFLTCQDFTISGNSEPPGCTPAT</sequence>
<feature type="transmembrane region" description="Helical" evidence="1">
    <location>
        <begin position="91"/>
        <end position="113"/>
    </location>
</feature>
<feature type="transmembrane region" description="Helical" evidence="1">
    <location>
        <begin position="133"/>
        <end position="151"/>
    </location>
</feature>
<dbReference type="Proteomes" id="UP000257080">
    <property type="component" value="Unassembled WGS sequence"/>
</dbReference>
<dbReference type="OrthoDB" id="5114731at2"/>
<protein>
    <submittedName>
        <fullName evidence="2">Uncharacterized protein</fullName>
    </submittedName>
</protein>
<gene>
    <name evidence="2" type="ORF">B7R25_15050</name>
</gene>
<keyword evidence="1" id="KW-0472">Membrane</keyword>
<name>A0A3E0W9K1_9MICO</name>